<dbReference type="InterPro" id="IPR005064">
    <property type="entry name" value="BUG"/>
</dbReference>
<sequence>MSSTLKKVVKKTFQTRLHTSLLAAVCLVVPYAVNAQTPYPTKQVNMIVSYPAGGSVDVAARILQEPMSKLLGKTVIVENRGGAGGTIATSMVARSAPDGHTLLMTLSSHTINPAIYSGLPFDTEKDFKPVSLVASAPQVLVAHPSFGPSSIAELIEYAKHSPDAVPYGTAGTGSPSHIAGELFQQMAGDINLLHVPYRGGGPATIDVVGGQIPLLWVSLPSVTGFIKNGQLKALAVSTAQRTPVMPDIPAVAEDLEGFDVDSWYALFAPANTPEAAVQKISEVVKTLSGRKEIQEAFNAQGAVIVGSTPAELDEIVKREIPMWKELATKADIRIN</sequence>
<name>A0ABT8EGD5_9BURK</name>
<proteinExistence type="inferred from homology"/>
<dbReference type="Gene3D" id="3.40.190.150">
    <property type="entry name" value="Bordetella uptake gene, domain 1"/>
    <property type="match status" value="1"/>
</dbReference>
<evidence type="ECO:0000313" key="3">
    <source>
        <dbReference type="EMBL" id="MDN4120351.1"/>
    </source>
</evidence>
<keyword evidence="2" id="KW-0732">Signal</keyword>
<dbReference type="PANTHER" id="PTHR42928">
    <property type="entry name" value="TRICARBOXYLATE-BINDING PROTEIN"/>
    <property type="match status" value="1"/>
</dbReference>
<dbReference type="InterPro" id="IPR042100">
    <property type="entry name" value="Bug_dom1"/>
</dbReference>
<accession>A0ABT8EGD5</accession>
<dbReference type="PIRSF" id="PIRSF017082">
    <property type="entry name" value="YflP"/>
    <property type="match status" value="1"/>
</dbReference>
<keyword evidence="4" id="KW-1185">Reference proteome</keyword>
<gene>
    <name evidence="3" type="ORF">LMS43_03500</name>
</gene>
<comment type="caution">
    <text evidence="3">The sequence shown here is derived from an EMBL/GenBank/DDBJ whole genome shotgun (WGS) entry which is preliminary data.</text>
</comment>
<dbReference type="PANTHER" id="PTHR42928:SF5">
    <property type="entry name" value="BLR1237 PROTEIN"/>
    <property type="match status" value="1"/>
</dbReference>
<dbReference type="CDD" id="cd13578">
    <property type="entry name" value="PBP2_Bug27"/>
    <property type="match status" value="1"/>
</dbReference>
<dbReference type="RefSeq" id="WP_266122329.1">
    <property type="nucleotide sequence ID" value="NZ_JAJHNU010000001.1"/>
</dbReference>
<feature type="signal peptide" evidence="2">
    <location>
        <begin position="1"/>
        <end position="35"/>
    </location>
</feature>
<dbReference type="Gene3D" id="3.40.190.10">
    <property type="entry name" value="Periplasmic binding protein-like II"/>
    <property type="match status" value="1"/>
</dbReference>
<organism evidence="3 4">
    <name type="scientific">Alcaligenes endophyticus</name>
    <dbReference type="NCBI Taxonomy" id="1929088"/>
    <lineage>
        <taxon>Bacteria</taxon>
        <taxon>Pseudomonadati</taxon>
        <taxon>Pseudomonadota</taxon>
        <taxon>Betaproteobacteria</taxon>
        <taxon>Burkholderiales</taxon>
        <taxon>Alcaligenaceae</taxon>
        <taxon>Alcaligenes</taxon>
    </lineage>
</organism>
<dbReference type="SUPFAM" id="SSF53850">
    <property type="entry name" value="Periplasmic binding protein-like II"/>
    <property type="match status" value="1"/>
</dbReference>
<reference evidence="3" key="1">
    <citation type="submission" date="2021-11" db="EMBL/GenBank/DDBJ databases">
        <title>Draft genome sequence of Alcaligenes endophyticus type strain CCUG 75668T.</title>
        <authorList>
            <person name="Salva-Serra F."/>
            <person name="Duran R.E."/>
            <person name="Seeger M."/>
            <person name="Moore E.R.B."/>
            <person name="Jaen-Luchoro D."/>
        </authorList>
    </citation>
    <scope>NUCLEOTIDE SEQUENCE</scope>
    <source>
        <strain evidence="3">CCUG 75668</strain>
    </source>
</reference>
<dbReference type="Pfam" id="PF03401">
    <property type="entry name" value="TctC"/>
    <property type="match status" value="1"/>
</dbReference>
<feature type="chain" id="PRO_5045369767" evidence="2">
    <location>
        <begin position="36"/>
        <end position="335"/>
    </location>
</feature>
<dbReference type="Proteomes" id="UP001168613">
    <property type="component" value="Unassembled WGS sequence"/>
</dbReference>
<evidence type="ECO:0000256" key="2">
    <source>
        <dbReference type="SAM" id="SignalP"/>
    </source>
</evidence>
<comment type="similarity">
    <text evidence="1">Belongs to the UPF0065 (bug) family.</text>
</comment>
<dbReference type="EMBL" id="JAJHNU010000001">
    <property type="protein sequence ID" value="MDN4120351.1"/>
    <property type="molecule type" value="Genomic_DNA"/>
</dbReference>
<evidence type="ECO:0000313" key="4">
    <source>
        <dbReference type="Proteomes" id="UP001168613"/>
    </source>
</evidence>
<evidence type="ECO:0000256" key="1">
    <source>
        <dbReference type="ARBA" id="ARBA00006987"/>
    </source>
</evidence>
<protein>
    <submittedName>
        <fullName evidence="3">Tripartite tricarboxylate transporter substrate binding protein</fullName>
    </submittedName>
</protein>